<dbReference type="RefSeq" id="WP_175556893.1">
    <property type="nucleotide sequence ID" value="NZ_FQZQ01000003.1"/>
</dbReference>
<evidence type="ECO:0000313" key="1">
    <source>
        <dbReference type="EMBL" id="SHI85567.1"/>
    </source>
</evidence>
<dbReference type="Proteomes" id="UP000183982">
    <property type="component" value="Unassembled WGS sequence"/>
</dbReference>
<keyword evidence="2" id="KW-1185">Reference proteome</keyword>
<gene>
    <name evidence="1" type="ORF">SAMN05444000_103220</name>
</gene>
<protein>
    <submittedName>
        <fullName evidence="1">Uncharacterized protein</fullName>
    </submittedName>
</protein>
<evidence type="ECO:0000313" key="2">
    <source>
        <dbReference type="Proteomes" id="UP000183982"/>
    </source>
</evidence>
<accession>A0A1M6EJA3</accession>
<dbReference type="STRING" id="1470563.SAMN05444000_103220"/>
<proteinExistence type="predicted"/>
<dbReference type="AlphaFoldDB" id="A0A1M6EJA3"/>
<name>A0A1M6EJA3_9RHOB</name>
<sequence>MTELFKYLTPSWASPSQRVERLMNSLEKDNYVAERITAAQRPYASESTRPPLYPFSPM</sequence>
<organism evidence="1 2">
    <name type="scientific">Shimia gijangensis</name>
    <dbReference type="NCBI Taxonomy" id="1470563"/>
    <lineage>
        <taxon>Bacteria</taxon>
        <taxon>Pseudomonadati</taxon>
        <taxon>Pseudomonadota</taxon>
        <taxon>Alphaproteobacteria</taxon>
        <taxon>Rhodobacterales</taxon>
        <taxon>Roseobacteraceae</taxon>
    </lineage>
</organism>
<dbReference type="EMBL" id="FQZQ01000003">
    <property type="protein sequence ID" value="SHI85567.1"/>
    <property type="molecule type" value="Genomic_DNA"/>
</dbReference>
<reference evidence="2" key="1">
    <citation type="submission" date="2016-11" db="EMBL/GenBank/DDBJ databases">
        <authorList>
            <person name="Varghese N."/>
            <person name="Submissions S."/>
        </authorList>
    </citation>
    <scope>NUCLEOTIDE SEQUENCE [LARGE SCALE GENOMIC DNA]</scope>
    <source>
        <strain evidence="2">DSM 100564</strain>
    </source>
</reference>